<gene>
    <name evidence="8" type="ORF">SAMN04489751_3447</name>
</gene>
<keyword evidence="1" id="KW-0547">Nucleotide-binding</keyword>
<dbReference type="Pfam" id="PF00271">
    <property type="entry name" value="Helicase_C"/>
    <property type="match status" value="1"/>
</dbReference>
<keyword evidence="9" id="KW-1185">Reference proteome</keyword>
<accession>A0A1H1WSS2</accession>
<evidence type="ECO:0000256" key="2">
    <source>
        <dbReference type="ARBA" id="ARBA00022801"/>
    </source>
</evidence>
<dbReference type="Gene3D" id="3.40.50.10810">
    <property type="entry name" value="Tandem AAA-ATPase domain"/>
    <property type="match status" value="1"/>
</dbReference>
<dbReference type="SMART" id="SM00487">
    <property type="entry name" value="DEXDc"/>
    <property type="match status" value="1"/>
</dbReference>
<dbReference type="SUPFAM" id="SSF52540">
    <property type="entry name" value="P-loop containing nucleoside triphosphate hydrolases"/>
    <property type="match status" value="2"/>
</dbReference>
<keyword evidence="5" id="KW-0175">Coiled coil</keyword>
<evidence type="ECO:0000256" key="3">
    <source>
        <dbReference type="ARBA" id="ARBA00022806"/>
    </source>
</evidence>
<name>A0A1H1WSS2_BRESA</name>
<evidence type="ECO:0000259" key="7">
    <source>
        <dbReference type="PROSITE" id="PS51194"/>
    </source>
</evidence>
<dbReference type="EMBL" id="LT629739">
    <property type="protein sequence ID" value="SDS99259.1"/>
    <property type="molecule type" value="Genomic_DNA"/>
</dbReference>
<dbReference type="STRING" id="629680.SAMN04489751_3447"/>
<dbReference type="InterPro" id="IPR027417">
    <property type="entry name" value="P-loop_NTPase"/>
</dbReference>
<dbReference type="Gene3D" id="3.40.50.300">
    <property type="entry name" value="P-loop containing nucleotide triphosphate hydrolases"/>
    <property type="match status" value="1"/>
</dbReference>
<feature type="domain" description="Helicase C-terminal" evidence="7">
    <location>
        <begin position="441"/>
        <end position="627"/>
    </location>
</feature>
<dbReference type="InterPro" id="IPR000330">
    <property type="entry name" value="SNF2_N"/>
</dbReference>
<keyword evidence="4" id="KW-0067">ATP-binding</keyword>
<dbReference type="Pfam" id="PF00176">
    <property type="entry name" value="SNF2-rel_dom"/>
    <property type="match status" value="1"/>
</dbReference>
<protein>
    <submittedName>
        <fullName evidence="8">Helicase conserved C-terminal domain-containing protein</fullName>
    </submittedName>
</protein>
<sequence length="989" mass="112653">MHYEITHALSKEAPSGGGDQYELHDDVQTYSPLTDYQSKYFAHELQRSYTNDHVGKLAGLLFDAQVEPKPHQIDAALFALQTPFLPGVILADEVGLGKTIEAGIVISQYWAERKRRVLIVAPSSLRQQWQQELHEKFLIPSSILDAKSKDTLLAKADTRSHEVLICSYEFVFRHETSLLKAWDLIVADEAHRLRSFWNGKAKMAEAVSHVAHGAHKTILLTATPLQNKLEELYGLVSIFDPEYFYSLDAFRERYIKNRDLTGDDDLVERVASISKRTLRKDASKYIRFTQRMPLTMEFTPSPDEVRLYNLVNDYLQRDELFAFAGSQRHLSALIIRKRLGSSTYAVASTLENIATRLADEVAAGKRRDNRGGLFIADFEAVDELEEEIVEDAEETTTQPKTAHLDDDTLKRMRAEVDELREYAELARSITVNQKAVRLGEALDRGFERLRELGAAEKAIIFTDSTKTQEYIARTLTEAGRGEGLVLFNGSNDSPQQSAIYKEWLQANQDGDLITGIHAIDRRKALVDYFRDHGKIMIATEAAAEGINLQFCSMLVNYDLPWNPQRVEQRIGRVHRFGQKHNVVVVNFSNKGNVAEQRILELLTNKFQLFSSVFGASDEVLGAVEDGLDFEKRISDILTRCKTAGEIDVAFKDLEERYAGEISKEMSSAKAKVFDNLDPHVQDRLKAYDQQSGEVLNKFERLLLAVTRHELRNVATFEEDGRTFVLHEAPTTGAPTGRYFFKSKPLPSAHQYRYASSLAQHVTTTAGNHDTPQRELTFCLSQSKRASNAVKALAGQSGELTVNLVTFTMQARDEDISESYMLAGGMTDCGQYLDEEYVADVLALTCPEVGTQPVAVDVTKLEPQLNSRLTELEKEVQGRNSRYYDEQEELLYRNQQDRKAEHEGKIREYRTKEKEARKSARQADDPMEQLRLKREARKWERRADQADDDFRDARRKLQDEIDEKLDMIEQSLQGTQCREHLFAIRWRIVP</sequence>
<dbReference type="PANTHER" id="PTHR45766">
    <property type="entry name" value="DNA ANNEALING HELICASE AND ENDONUCLEASE ZRANB3 FAMILY MEMBER"/>
    <property type="match status" value="1"/>
</dbReference>
<dbReference type="PROSITE" id="PS51194">
    <property type="entry name" value="HELICASE_CTER"/>
    <property type="match status" value="1"/>
</dbReference>
<dbReference type="Proteomes" id="UP000199700">
    <property type="component" value="Chromosome"/>
</dbReference>
<dbReference type="PROSITE" id="PS51192">
    <property type="entry name" value="HELICASE_ATP_BIND_1"/>
    <property type="match status" value="1"/>
</dbReference>
<organism evidence="8 9">
    <name type="scientific">Brevibacterium sandarakinum</name>
    <dbReference type="NCBI Taxonomy" id="629680"/>
    <lineage>
        <taxon>Bacteria</taxon>
        <taxon>Bacillati</taxon>
        <taxon>Actinomycetota</taxon>
        <taxon>Actinomycetes</taxon>
        <taxon>Micrococcales</taxon>
        <taxon>Brevibacteriaceae</taxon>
        <taxon>Brevibacterium</taxon>
    </lineage>
</organism>
<dbReference type="CDD" id="cd18011">
    <property type="entry name" value="DEXDc_RapA"/>
    <property type="match status" value="1"/>
</dbReference>
<evidence type="ECO:0000313" key="9">
    <source>
        <dbReference type="Proteomes" id="UP000199700"/>
    </source>
</evidence>
<evidence type="ECO:0000256" key="5">
    <source>
        <dbReference type="SAM" id="Coils"/>
    </source>
</evidence>
<keyword evidence="3 8" id="KW-0347">Helicase</keyword>
<dbReference type="PANTHER" id="PTHR45766:SF6">
    <property type="entry name" value="SWI_SNF-RELATED MATRIX-ASSOCIATED ACTIN-DEPENDENT REGULATOR OF CHROMATIN SUBFAMILY A-LIKE PROTEIN 1"/>
    <property type="match status" value="1"/>
</dbReference>
<feature type="domain" description="Helicase ATP-binding" evidence="6">
    <location>
        <begin position="79"/>
        <end position="242"/>
    </location>
</feature>
<dbReference type="InterPro" id="IPR014001">
    <property type="entry name" value="Helicase_ATP-bd"/>
</dbReference>
<dbReference type="GO" id="GO:0005524">
    <property type="term" value="F:ATP binding"/>
    <property type="evidence" value="ECO:0007669"/>
    <property type="project" value="UniProtKB-KW"/>
</dbReference>
<dbReference type="RefSeq" id="WP_092107501.1">
    <property type="nucleotide sequence ID" value="NZ_LT629739.1"/>
</dbReference>
<dbReference type="InterPro" id="IPR057342">
    <property type="entry name" value="DEXDc_RapA"/>
</dbReference>
<dbReference type="CDD" id="cd18793">
    <property type="entry name" value="SF2_C_SNF"/>
    <property type="match status" value="1"/>
</dbReference>
<dbReference type="InterPro" id="IPR038718">
    <property type="entry name" value="SNF2-like_sf"/>
</dbReference>
<evidence type="ECO:0000313" key="8">
    <source>
        <dbReference type="EMBL" id="SDS99259.1"/>
    </source>
</evidence>
<dbReference type="InterPro" id="IPR001650">
    <property type="entry name" value="Helicase_C-like"/>
</dbReference>
<evidence type="ECO:0000256" key="1">
    <source>
        <dbReference type="ARBA" id="ARBA00022741"/>
    </source>
</evidence>
<evidence type="ECO:0000256" key="4">
    <source>
        <dbReference type="ARBA" id="ARBA00022840"/>
    </source>
</evidence>
<dbReference type="SMART" id="SM00490">
    <property type="entry name" value="HELICc"/>
    <property type="match status" value="1"/>
</dbReference>
<dbReference type="AlphaFoldDB" id="A0A1H1WSS2"/>
<dbReference type="InterPro" id="IPR049730">
    <property type="entry name" value="SNF2/RAD54-like_C"/>
</dbReference>
<evidence type="ECO:0000259" key="6">
    <source>
        <dbReference type="PROSITE" id="PS51192"/>
    </source>
</evidence>
<dbReference type="OrthoDB" id="9814088at2"/>
<feature type="coiled-coil region" evidence="5">
    <location>
        <begin position="891"/>
        <end position="962"/>
    </location>
</feature>
<keyword evidence="2" id="KW-0378">Hydrolase</keyword>
<proteinExistence type="predicted"/>
<dbReference type="GO" id="GO:0004386">
    <property type="term" value="F:helicase activity"/>
    <property type="evidence" value="ECO:0007669"/>
    <property type="project" value="UniProtKB-KW"/>
</dbReference>
<dbReference type="GO" id="GO:0016787">
    <property type="term" value="F:hydrolase activity"/>
    <property type="evidence" value="ECO:0007669"/>
    <property type="project" value="UniProtKB-KW"/>
</dbReference>
<reference evidence="8" key="1">
    <citation type="submission" date="2016-10" db="EMBL/GenBank/DDBJ databases">
        <authorList>
            <person name="Varghese N."/>
            <person name="Submissions S."/>
        </authorList>
    </citation>
    <scope>NUCLEOTIDE SEQUENCE [LARGE SCALE GENOMIC DNA]</scope>
    <source>
        <strain evidence="8">DSM 22082</strain>
    </source>
</reference>